<dbReference type="Proteomes" id="UP001596035">
    <property type="component" value="Unassembled WGS sequence"/>
</dbReference>
<keyword evidence="3" id="KW-0804">Transcription</keyword>
<reference evidence="7" key="1">
    <citation type="journal article" date="2019" name="Int. J. Syst. Evol. Microbiol.">
        <title>The Global Catalogue of Microorganisms (GCM) 10K type strain sequencing project: providing services to taxonomists for standard genome sequencing and annotation.</title>
        <authorList>
            <consortium name="The Broad Institute Genomics Platform"/>
            <consortium name="The Broad Institute Genome Sequencing Center for Infectious Disease"/>
            <person name="Wu L."/>
            <person name="Ma J."/>
        </authorList>
    </citation>
    <scope>NUCLEOTIDE SEQUENCE [LARGE SCALE GENOMIC DNA]</scope>
    <source>
        <strain evidence="7">CGMCC 4.7131</strain>
    </source>
</reference>
<dbReference type="InterPro" id="IPR058245">
    <property type="entry name" value="NreC/VraR/RcsB-like_REC"/>
</dbReference>
<evidence type="ECO:0000313" key="6">
    <source>
        <dbReference type="EMBL" id="MFC5239601.1"/>
    </source>
</evidence>
<sequence>MRADFVTILSAQPDMEVVGEAVGGRETVRSARERKPDVVVTDIRMPLLVGIEATRRLTGSGSAVPARILVVTTFNVNESCTRPCAPAPAAFR</sequence>
<dbReference type="Gene3D" id="3.40.50.2300">
    <property type="match status" value="1"/>
</dbReference>
<dbReference type="InterPro" id="IPR011006">
    <property type="entry name" value="CheY-like_superfamily"/>
</dbReference>
<evidence type="ECO:0000256" key="2">
    <source>
        <dbReference type="ARBA" id="ARBA00023125"/>
    </source>
</evidence>
<keyword evidence="7" id="KW-1185">Reference proteome</keyword>
<dbReference type="PROSITE" id="PS50110">
    <property type="entry name" value="RESPONSE_REGULATORY"/>
    <property type="match status" value="1"/>
</dbReference>
<keyword evidence="1" id="KW-0805">Transcription regulation</keyword>
<evidence type="ECO:0000313" key="7">
    <source>
        <dbReference type="Proteomes" id="UP001596035"/>
    </source>
</evidence>
<dbReference type="Pfam" id="PF00072">
    <property type="entry name" value="Response_reg"/>
    <property type="match status" value="1"/>
</dbReference>
<dbReference type="SUPFAM" id="SSF52172">
    <property type="entry name" value="CheY-like"/>
    <property type="match status" value="1"/>
</dbReference>
<feature type="domain" description="Response regulatory" evidence="5">
    <location>
        <begin position="1"/>
        <end position="92"/>
    </location>
</feature>
<dbReference type="EMBL" id="JBHSKN010000007">
    <property type="protein sequence ID" value="MFC5239601.1"/>
    <property type="molecule type" value="Genomic_DNA"/>
</dbReference>
<dbReference type="CDD" id="cd17535">
    <property type="entry name" value="REC_NarL-like"/>
    <property type="match status" value="1"/>
</dbReference>
<organism evidence="6 7">
    <name type="scientific">Streptomyces atrovirens</name>
    <dbReference type="NCBI Taxonomy" id="285556"/>
    <lineage>
        <taxon>Bacteria</taxon>
        <taxon>Bacillati</taxon>
        <taxon>Actinomycetota</taxon>
        <taxon>Actinomycetes</taxon>
        <taxon>Kitasatosporales</taxon>
        <taxon>Streptomycetaceae</taxon>
        <taxon>Streptomyces</taxon>
    </lineage>
</organism>
<feature type="modified residue" description="4-aspartylphosphate" evidence="4">
    <location>
        <position position="42"/>
    </location>
</feature>
<evidence type="ECO:0000256" key="1">
    <source>
        <dbReference type="ARBA" id="ARBA00023015"/>
    </source>
</evidence>
<evidence type="ECO:0000256" key="3">
    <source>
        <dbReference type="ARBA" id="ARBA00023163"/>
    </source>
</evidence>
<dbReference type="PANTHER" id="PTHR43214:SF24">
    <property type="entry name" value="TRANSCRIPTIONAL REGULATORY PROTEIN NARL-RELATED"/>
    <property type="match status" value="1"/>
</dbReference>
<comment type="caution">
    <text evidence="6">The sequence shown here is derived from an EMBL/GenBank/DDBJ whole genome shotgun (WGS) entry which is preliminary data.</text>
</comment>
<accession>A0ABW0DMB4</accession>
<keyword evidence="4" id="KW-0597">Phosphoprotein</keyword>
<dbReference type="InterPro" id="IPR039420">
    <property type="entry name" value="WalR-like"/>
</dbReference>
<name>A0ABW0DMB4_9ACTN</name>
<gene>
    <name evidence="6" type="ORF">ACFPWV_06725</name>
</gene>
<evidence type="ECO:0000256" key="4">
    <source>
        <dbReference type="PROSITE-ProRule" id="PRU00169"/>
    </source>
</evidence>
<dbReference type="RefSeq" id="WP_344566455.1">
    <property type="nucleotide sequence ID" value="NZ_BAAATG010000050.1"/>
</dbReference>
<dbReference type="InterPro" id="IPR001789">
    <property type="entry name" value="Sig_transdc_resp-reg_receiver"/>
</dbReference>
<dbReference type="PANTHER" id="PTHR43214">
    <property type="entry name" value="TWO-COMPONENT RESPONSE REGULATOR"/>
    <property type="match status" value="1"/>
</dbReference>
<keyword evidence="2" id="KW-0238">DNA-binding</keyword>
<protein>
    <submittedName>
        <fullName evidence="6">Response regulator transcription factor</fullName>
    </submittedName>
</protein>
<proteinExistence type="predicted"/>
<evidence type="ECO:0000259" key="5">
    <source>
        <dbReference type="PROSITE" id="PS50110"/>
    </source>
</evidence>